<dbReference type="Gene3D" id="3.30.470.20">
    <property type="entry name" value="ATP-grasp fold, B domain"/>
    <property type="match status" value="1"/>
</dbReference>
<comment type="caution">
    <text evidence="5">The sequence shown here is derived from an EMBL/GenBank/DDBJ whole genome shotgun (WGS) entry which is preliminary data.</text>
</comment>
<organism evidence="5 6">
    <name type="scientific">Cichlidogyrus casuarinus</name>
    <dbReference type="NCBI Taxonomy" id="1844966"/>
    <lineage>
        <taxon>Eukaryota</taxon>
        <taxon>Metazoa</taxon>
        <taxon>Spiralia</taxon>
        <taxon>Lophotrochozoa</taxon>
        <taxon>Platyhelminthes</taxon>
        <taxon>Monogenea</taxon>
        <taxon>Monopisthocotylea</taxon>
        <taxon>Dactylogyridea</taxon>
        <taxon>Ancyrocephalidae</taxon>
        <taxon>Cichlidogyrus</taxon>
    </lineage>
</organism>
<feature type="compositionally biased region" description="Acidic residues" evidence="4">
    <location>
        <begin position="513"/>
        <end position="522"/>
    </location>
</feature>
<dbReference type="Proteomes" id="UP001626550">
    <property type="component" value="Unassembled WGS sequence"/>
</dbReference>
<dbReference type="PANTHER" id="PTHR12241:SF162">
    <property type="entry name" value="TUBULIN MONOGLUTAMYLASE TTLL4"/>
    <property type="match status" value="1"/>
</dbReference>
<dbReference type="PROSITE" id="PS51221">
    <property type="entry name" value="TTL"/>
    <property type="match status" value="1"/>
</dbReference>
<keyword evidence="2" id="KW-0547">Nucleotide-binding</keyword>
<reference evidence="5 6" key="1">
    <citation type="submission" date="2024-11" db="EMBL/GenBank/DDBJ databases">
        <title>Adaptive evolution of stress response genes in parasites aligns with host niche diversity.</title>
        <authorList>
            <person name="Hahn C."/>
            <person name="Resl P."/>
        </authorList>
    </citation>
    <scope>NUCLEOTIDE SEQUENCE [LARGE SCALE GENOMIC DNA]</scope>
    <source>
        <strain evidence="5">EGGRZ-B1_66</strain>
        <tissue evidence="5">Body</tissue>
    </source>
</reference>
<feature type="region of interest" description="Disordered" evidence="4">
    <location>
        <begin position="478"/>
        <end position="522"/>
    </location>
</feature>
<protein>
    <submittedName>
        <fullName evidence="5">Tubulin polyglutamylase ttll4</fullName>
    </submittedName>
</protein>
<dbReference type="AlphaFoldDB" id="A0ABD2PXK4"/>
<evidence type="ECO:0000313" key="6">
    <source>
        <dbReference type="Proteomes" id="UP001626550"/>
    </source>
</evidence>
<dbReference type="EMBL" id="JBJKFK010001829">
    <property type="protein sequence ID" value="KAL3312150.1"/>
    <property type="molecule type" value="Genomic_DNA"/>
</dbReference>
<evidence type="ECO:0000256" key="2">
    <source>
        <dbReference type="ARBA" id="ARBA00022741"/>
    </source>
</evidence>
<evidence type="ECO:0000256" key="3">
    <source>
        <dbReference type="ARBA" id="ARBA00022840"/>
    </source>
</evidence>
<sequence length="522" mass="61357">MTFLVRKLPKSITSKLIWRIDYKIPIPVERNLRLANIRTIMIVNRRPYSPRWIGSYNTQSYLHNSLYRFMKIYQKDNNFPSRAELSHKNRLKTNIEAMKMRFGKAFDFHPTTFHLPNEFFRFQKIWRDNAHPSYPDYSKLLWILKPTKLSCGVGIRLVHTWDQIPKMSSLVVQRYIHQPLLINENKFDIRLYVLVTSFEPLRVYVNKKCMVRFATNKYSLDPNTFDDLYVHLTNSSLNKYNRKYQVKEKAVSSNVPDHTIHKWSIEALWANLRHMDINPDPIWEEICQVIVKTMMSVAHKIAPLVNTYCQSPDQVHELWGLDILIDNKLKPWLIEVNSAPSMVSENLFDIRLKTVIIRDTYNLVGYPMPTAKQGSSTWGTRTSRFLTQPEKRKQERFEKQTAQFTSFSRLFPLAKQVDHAELIRYLTKPPKNGLKNQSQLRYYDILVRDFLTHFYCPPNEKSTIPGIKNSAIQFLEDYGKSQPEKNEETSANASEEFREIKQGSELTMSESANEADEGQTNS</sequence>
<gene>
    <name evidence="5" type="primary">TTLL4_5</name>
    <name evidence="5" type="ORF">Ciccas_009266</name>
</gene>
<evidence type="ECO:0000256" key="1">
    <source>
        <dbReference type="ARBA" id="ARBA00022598"/>
    </source>
</evidence>
<dbReference type="PANTHER" id="PTHR12241">
    <property type="entry name" value="TUBULIN POLYGLUTAMYLASE"/>
    <property type="match status" value="1"/>
</dbReference>
<dbReference type="GO" id="GO:0005524">
    <property type="term" value="F:ATP binding"/>
    <property type="evidence" value="ECO:0007669"/>
    <property type="project" value="UniProtKB-KW"/>
</dbReference>
<keyword evidence="1" id="KW-0436">Ligase</keyword>
<evidence type="ECO:0000313" key="5">
    <source>
        <dbReference type="EMBL" id="KAL3312150.1"/>
    </source>
</evidence>
<evidence type="ECO:0000256" key="4">
    <source>
        <dbReference type="SAM" id="MobiDB-lite"/>
    </source>
</evidence>
<keyword evidence="6" id="KW-1185">Reference proteome</keyword>
<accession>A0ABD2PXK4</accession>
<keyword evidence="3" id="KW-0067">ATP-binding</keyword>
<dbReference type="GO" id="GO:0016874">
    <property type="term" value="F:ligase activity"/>
    <property type="evidence" value="ECO:0007669"/>
    <property type="project" value="UniProtKB-KW"/>
</dbReference>
<dbReference type="Pfam" id="PF03133">
    <property type="entry name" value="TTL"/>
    <property type="match status" value="1"/>
</dbReference>
<dbReference type="InterPro" id="IPR004344">
    <property type="entry name" value="TTL/TTLL_fam"/>
</dbReference>
<proteinExistence type="predicted"/>
<name>A0ABD2PXK4_9PLAT</name>
<feature type="compositionally biased region" description="Basic and acidic residues" evidence="4">
    <location>
        <begin position="478"/>
        <end position="488"/>
    </location>
</feature>
<dbReference type="SUPFAM" id="SSF56059">
    <property type="entry name" value="Glutathione synthetase ATP-binding domain-like"/>
    <property type="match status" value="1"/>
</dbReference>